<feature type="compositionally biased region" description="Basic and acidic residues" evidence="1">
    <location>
        <begin position="995"/>
        <end position="1007"/>
    </location>
</feature>
<feature type="compositionally biased region" description="Polar residues" evidence="1">
    <location>
        <begin position="1716"/>
        <end position="1732"/>
    </location>
</feature>
<feature type="compositionally biased region" description="Low complexity" evidence="1">
    <location>
        <begin position="906"/>
        <end position="937"/>
    </location>
</feature>
<comment type="caution">
    <text evidence="2">The sequence shown here is derived from an EMBL/GenBank/DDBJ whole genome shotgun (WGS) entry which is preliminary data.</text>
</comment>
<feature type="region of interest" description="Disordered" evidence="1">
    <location>
        <begin position="615"/>
        <end position="642"/>
    </location>
</feature>
<feature type="compositionally biased region" description="Low complexity" evidence="1">
    <location>
        <begin position="951"/>
        <end position="972"/>
    </location>
</feature>
<dbReference type="Proteomes" id="UP001054857">
    <property type="component" value="Unassembled WGS sequence"/>
</dbReference>
<feature type="region of interest" description="Disordered" evidence="1">
    <location>
        <begin position="1098"/>
        <end position="1246"/>
    </location>
</feature>
<feature type="compositionally biased region" description="Low complexity" evidence="1">
    <location>
        <begin position="1563"/>
        <end position="1585"/>
    </location>
</feature>
<keyword evidence="3" id="KW-1185">Reference proteome</keyword>
<feature type="compositionally biased region" description="Low complexity" evidence="1">
    <location>
        <begin position="1290"/>
        <end position="1313"/>
    </location>
</feature>
<evidence type="ECO:0000313" key="3">
    <source>
        <dbReference type="Proteomes" id="UP001054857"/>
    </source>
</evidence>
<proteinExistence type="predicted"/>
<accession>A0AAD3DU32</accession>
<feature type="region of interest" description="Disordered" evidence="1">
    <location>
        <begin position="1030"/>
        <end position="1060"/>
    </location>
</feature>
<feature type="region of interest" description="Disordered" evidence="1">
    <location>
        <begin position="906"/>
        <end position="1009"/>
    </location>
</feature>
<feature type="compositionally biased region" description="Low complexity" evidence="1">
    <location>
        <begin position="1139"/>
        <end position="1153"/>
    </location>
</feature>
<feature type="compositionally biased region" description="Basic and acidic residues" evidence="1">
    <location>
        <begin position="1756"/>
        <end position="1774"/>
    </location>
</feature>
<feature type="compositionally biased region" description="Low complexity" evidence="1">
    <location>
        <begin position="2010"/>
        <end position="2028"/>
    </location>
</feature>
<feature type="compositionally biased region" description="Polar residues" evidence="1">
    <location>
        <begin position="1490"/>
        <end position="1505"/>
    </location>
</feature>
<evidence type="ECO:0000313" key="2">
    <source>
        <dbReference type="EMBL" id="GFR48026.1"/>
    </source>
</evidence>
<name>A0AAD3DU32_9CHLO</name>
<dbReference type="EMBL" id="BMAR01000021">
    <property type="protein sequence ID" value="GFR48026.1"/>
    <property type="molecule type" value="Genomic_DNA"/>
</dbReference>
<feature type="compositionally biased region" description="Low complexity" evidence="1">
    <location>
        <begin position="1393"/>
        <end position="1406"/>
    </location>
</feature>
<sequence length="2111" mass="207907">MTTSNSPERCFSPAKSEAMDIDASNISAFKTFHNPAMDMSVSCSLAQLADFKGHLQNLTPMQTDQGEHGHFFTPFSNKAFETPADSQAFYTPVETGVKGLHSRSGTSVKPARHKVSVFALADDADPRSMAQQQAFFGPEANFAVDELRDKLTASADREADGKCTGAHQLASLEHACDEEEAPVSEHGVVLEVLRVASPELHPEGEVCSPAPSSSAGSFTAAQKISPTRRLSGAITEGDLVEDSACCDVCSSPPAEGIQETRPLTAVSCPGAAAEEQLNSAALCQPDVTNVLVQAPTTGAPSADSFPPAAACPLAVVHEQADAIESIVTPHAACLPTSPSATPCPLAATDQPEDAAAAIATDAADMHPSPAASCQPCDTDFGASASAADAVDVTCSPAATPCQLSAVDDLAEAAATTASDAADLHPSSAATLCQLGGVDGQAVAATVPEAADAADVKPSLAVAPCHVDGTDDLADAAAPTAPDAAGLQPYPAAVPCQLVAIDDQFAAALAGGDAVDVQCSLAAAGCAPDAMDQLAGPVAAEAEITDFHFIPIAASPAPEAADLQPSPAAADGQLSAVEDQVDTAAAAAPEAADVQPSPVADGQHDADLELIPAAAASASEADTAQVAPPAEAEPEPGAGDEPVVVNDESMQDELVEGSDATGAGDAMPSPSENTQVVGTSATPTSAPGCSVEAAGLAASAPFSSDVDAQAVVAGGTIDGAASTSAATIAHRRSSQHDAAPVSSRILSPKANRERAKAAAQQAAQVPHRQGSAAQQHPAVLAPAAAVVSPCRHRPIASEAVAMPPAAIAAKAPGIMSPVRAANLMSPTRRASMVTKAVSSPVANKAAAAAPVVDQAGAADGSSTPFFLKRVRPVVFGSPPVTPFDAIKDRPVADRVAPLPAPALHAAASNASAPAPDGPSSGGVVAAPAGGAAAAPTVRRASDHQPATQQQTKRPGPAKAGSAAPVATAGAKGADSNVESRARPGARGTVPATRQHTAADARTKPDSRPKPAALAKLAATKAAKPVIQAVKKDETGRRASAEPTAAKAAGVGPDASTSAQVGTQQAEMRVILTRKVIAAGAAGPGATAGRYGRTQAVAPAPSAVPVTGDSDGDSPNKIPPSKRHAALTTSPSKRPRQDGEAAAPSTATAAAAAPSQPLAGIPSSTPSAPDGSATKAPAAPTSGSTPSSPMLPSSRASPAGARPSSGGSAQEQAARHLSPAASARRSPGGAAVADAARSPSSVAKQQPGALGANIAADMVPLLRQPVAVRSPAGSSGGSRPVPIGVALAAAANNAAAAGAVPAKEPANDTAAAAAPKDLSAVEEAAKPALTVGESQPADSAKEDGAKTTEQQTAKGVQPGEPQARKAATGSHHTGAASAPKPDAKTAAAAGGGAGSAAAARASQRPGAANTTTTRPVQPAKAATASSRPAVNQKPAAAPSAAAAKVPVASAGGAAGASKAGAIVRPTVKESGQQRSGGSGRAEPTGVAKPSGHGSTQSAAVRSAVNMQQKHDVRSGSAPGAGAQSEQARLAVARGPRQEEQQRRQPGAAPARLTAGHTAPQQLLLPNPFAKPSAAASALVPSAVAHASQPTAKGKAAPRASTPPQRKPGLGAIASPVSKPSPSKATVVAPRPLAASKDAAKKEAKPARQPAAAATKAPSAEPALAKKPAKVAVAAPQPSSAAASSEKTAVEEEGTVAGANETAFPAASDNGAGGAPEVISQQECEAPSGSENVAESLQDPEPMAMTPLRPAPLEMPAADQREAGPAKGDSGDQDAHAPPDAAMETTPKPERPDLSWLVDSSPCASLAATPYGFTDAGNGQGFSFPVDEPQDSNVPLDATFANAFGFGGGGESASPAAEQPVFAPCMGDSISLSPVGALLQNTVSDETDCVPMSVDRPPAPQGVLAGREATPISLRLKPSGEVSMLTPGPVFQFAAPPPAASKQGNDGSTPVLFPQPKLRFSWDPTAPGATLPVPGGLYTSPGMAISGFGSMGSAAAGEATPTSTAAAAGSFGPGKAAGASSGGPSAQAANSADRDLPEYLNPVKCASPDAPVHVNFASAGTGAVGGGPGAGAGGVEDGGMVMFGGGWARPGRVAQDSYDELRISSVSSWPMLQR</sequence>
<organism evidence="2 3">
    <name type="scientific">Astrephomene gubernaculifera</name>
    <dbReference type="NCBI Taxonomy" id="47775"/>
    <lineage>
        <taxon>Eukaryota</taxon>
        <taxon>Viridiplantae</taxon>
        <taxon>Chlorophyta</taxon>
        <taxon>core chlorophytes</taxon>
        <taxon>Chlorophyceae</taxon>
        <taxon>CS clade</taxon>
        <taxon>Chlamydomonadales</taxon>
        <taxon>Astrephomenaceae</taxon>
        <taxon>Astrephomene</taxon>
    </lineage>
</organism>
<feature type="region of interest" description="Disordered" evidence="1">
    <location>
        <begin position="1931"/>
        <end position="1950"/>
    </location>
</feature>
<feature type="compositionally biased region" description="Low complexity" evidence="1">
    <location>
        <begin position="1373"/>
        <end position="1386"/>
    </location>
</feature>
<feature type="compositionally biased region" description="Low complexity" evidence="1">
    <location>
        <begin position="1644"/>
        <end position="1684"/>
    </location>
</feature>
<feature type="compositionally biased region" description="Low complexity" evidence="1">
    <location>
        <begin position="1611"/>
        <end position="1625"/>
    </location>
</feature>
<feature type="compositionally biased region" description="Low complexity" evidence="1">
    <location>
        <begin position="1431"/>
        <end position="1459"/>
    </location>
</feature>
<reference evidence="2 3" key="1">
    <citation type="journal article" date="2021" name="Sci. Rep.">
        <title>Genome sequencing of the multicellular alga Astrephomene provides insights into convergent evolution of germ-soma differentiation.</title>
        <authorList>
            <person name="Yamashita S."/>
            <person name="Yamamoto K."/>
            <person name="Matsuzaki R."/>
            <person name="Suzuki S."/>
            <person name="Yamaguchi H."/>
            <person name="Hirooka S."/>
            <person name="Minakuchi Y."/>
            <person name="Miyagishima S."/>
            <person name="Kawachi M."/>
            <person name="Toyoda A."/>
            <person name="Nozaki H."/>
        </authorList>
    </citation>
    <scope>NUCLEOTIDE SEQUENCE [LARGE SCALE GENOMIC DNA]</scope>
    <source>
        <strain evidence="2 3">NIES-4017</strain>
    </source>
</reference>
<gene>
    <name evidence="2" type="ORF">Agub_g9858</name>
</gene>
<feature type="region of interest" description="Disordered" evidence="1">
    <location>
        <begin position="657"/>
        <end position="685"/>
    </location>
</feature>
<protein>
    <submittedName>
        <fullName evidence="2">Uncharacterized protein</fullName>
    </submittedName>
</protein>
<feature type="compositionally biased region" description="Low complexity" evidence="1">
    <location>
        <begin position="1170"/>
        <end position="1231"/>
    </location>
</feature>
<evidence type="ECO:0000256" key="1">
    <source>
        <dbReference type="SAM" id="MobiDB-lite"/>
    </source>
</evidence>
<feature type="region of interest" description="Disordered" evidence="1">
    <location>
        <begin position="1290"/>
        <end position="1794"/>
    </location>
</feature>
<feature type="region of interest" description="Disordered" evidence="1">
    <location>
        <begin position="2010"/>
        <end position="2029"/>
    </location>
</feature>
<feature type="compositionally biased region" description="Polar residues" evidence="1">
    <location>
        <begin position="669"/>
        <end position="685"/>
    </location>
</feature>